<keyword evidence="2 8" id="KW-0645">Protease</keyword>
<evidence type="ECO:0000256" key="3">
    <source>
        <dbReference type="ARBA" id="ARBA00022801"/>
    </source>
</evidence>
<evidence type="ECO:0000256" key="4">
    <source>
        <dbReference type="ARBA" id="ARBA00022825"/>
    </source>
</evidence>
<proteinExistence type="inferred from homology"/>
<feature type="region of interest" description="Disordered" evidence="5">
    <location>
        <begin position="280"/>
        <end position="303"/>
    </location>
</feature>
<dbReference type="Gene3D" id="3.90.226.10">
    <property type="entry name" value="2-enoyl-CoA Hydratase, Chain A, domain 1"/>
    <property type="match status" value="1"/>
</dbReference>
<comment type="similarity">
    <text evidence="1">Belongs to the peptidase S49 family.</text>
</comment>
<dbReference type="Gene3D" id="6.20.330.10">
    <property type="match status" value="1"/>
</dbReference>
<dbReference type="PANTHER" id="PTHR33209">
    <property type="entry name" value="PROTEASE 4"/>
    <property type="match status" value="1"/>
</dbReference>
<reference evidence="8 9" key="1">
    <citation type="submission" date="2019-06" db="EMBL/GenBank/DDBJ databases">
        <authorList>
            <person name="Rodrigo-Torres L."/>
            <person name="Arahal R. D."/>
            <person name="Lucena T."/>
        </authorList>
    </citation>
    <scope>NUCLEOTIDE SEQUENCE [LARGE SCALE GENOMIC DNA]</scope>
    <source>
        <strain evidence="8 9">SW08-7</strain>
    </source>
</reference>
<evidence type="ECO:0000313" key="10">
    <source>
        <dbReference type="Proteomes" id="UP001055303"/>
    </source>
</evidence>
<dbReference type="EMBL" id="BPQI01000133">
    <property type="protein sequence ID" value="GJD58140.1"/>
    <property type="molecule type" value="Genomic_DNA"/>
</dbReference>
<reference evidence="7" key="2">
    <citation type="journal article" date="2021" name="Front. Microbiol.">
        <title>Comprehensive Comparative Genomics and Phenotyping of Methylobacterium Species.</title>
        <authorList>
            <person name="Alessa O."/>
            <person name="Ogura Y."/>
            <person name="Fujitani Y."/>
            <person name="Takami H."/>
            <person name="Hayashi T."/>
            <person name="Sahin N."/>
            <person name="Tani A."/>
        </authorList>
    </citation>
    <scope>NUCLEOTIDE SEQUENCE</scope>
    <source>
        <strain evidence="7">DSM 22415</strain>
    </source>
</reference>
<protein>
    <submittedName>
        <fullName evidence="8">Protease 4</fullName>
        <ecNumber evidence="8">3.4.21.-</ecNumber>
    </submittedName>
</protein>
<name>A0A564G6A6_9HYPH</name>
<dbReference type="CDD" id="cd07022">
    <property type="entry name" value="S49_Sppa_36K_type"/>
    <property type="match status" value="1"/>
</dbReference>
<dbReference type="GO" id="GO:0008236">
    <property type="term" value="F:serine-type peptidase activity"/>
    <property type="evidence" value="ECO:0007669"/>
    <property type="project" value="UniProtKB-KW"/>
</dbReference>
<dbReference type="Proteomes" id="UP001055303">
    <property type="component" value="Unassembled WGS sequence"/>
</dbReference>
<keyword evidence="3 8" id="KW-0378">Hydrolase</keyword>
<evidence type="ECO:0000313" key="9">
    <source>
        <dbReference type="Proteomes" id="UP000401717"/>
    </source>
</evidence>
<sequence length="303" mass="31430">MRYAHVMAAVAGELWAIEQAKLQAMLDFLRGQAAGVKLSAEEIEAKISGAQASAVARREGAVAILPLRGVIANRMNLMSDISGGTSNEGFGRMFQSALRDDGVKAIVLDVDSPGGAVSGTDELGAMIHAARGGKPIVAQVNATAASAAYWIASAADEVVVTPSGAVGSIGVFAVHDHVGGALEKAGVQRTLVSAGRLKVDGNPFEPLGDESRGRIQARVDASYDRFVKAVARNRDVPVASVRDGFGEGDMVDAAAAVSQGMADRVGTLEGTLNRFGASLYGAPPQPTRRASALRRERRALDLP</sequence>
<dbReference type="OrthoDB" id="266140at2"/>
<evidence type="ECO:0000313" key="8">
    <source>
        <dbReference type="EMBL" id="VUF15091.1"/>
    </source>
</evidence>
<evidence type="ECO:0000313" key="7">
    <source>
        <dbReference type="EMBL" id="GJD58140.1"/>
    </source>
</evidence>
<dbReference type="Proteomes" id="UP000401717">
    <property type="component" value="Unassembled WGS sequence"/>
</dbReference>
<dbReference type="InterPro" id="IPR033855">
    <property type="entry name" value="Protein_C"/>
</dbReference>
<dbReference type="RefSeq" id="WP_144767399.1">
    <property type="nucleotide sequence ID" value="NZ_BPQI01000133.1"/>
</dbReference>
<evidence type="ECO:0000256" key="2">
    <source>
        <dbReference type="ARBA" id="ARBA00022670"/>
    </source>
</evidence>
<organism evidence="8 9">
    <name type="scientific">Methylobacterium dankookense</name>
    <dbReference type="NCBI Taxonomy" id="560405"/>
    <lineage>
        <taxon>Bacteria</taxon>
        <taxon>Pseudomonadati</taxon>
        <taxon>Pseudomonadota</taxon>
        <taxon>Alphaproteobacteria</taxon>
        <taxon>Hyphomicrobiales</taxon>
        <taxon>Methylobacteriaceae</taxon>
        <taxon>Methylobacterium</taxon>
    </lineage>
</organism>
<dbReference type="PANTHER" id="PTHR33209:SF1">
    <property type="entry name" value="PEPTIDASE S49 DOMAIN-CONTAINING PROTEIN"/>
    <property type="match status" value="1"/>
</dbReference>
<keyword evidence="10" id="KW-1185">Reference proteome</keyword>
<evidence type="ECO:0000256" key="1">
    <source>
        <dbReference type="ARBA" id="ARBA00008683"/>
    </source>
</evidence>
<dbReference type="InterPro" id="IPR002142">
    <property type="entry name" value="Peptidase_S49"/>
</dbReference>
<dbReference type="Pfam" id="PF01343">
    <property type="entry name" value="Peptidase_S49"/>
    <property type="match status" value="1"/>
</dbReference>
<dbReference type="AlphaFoldDB" id="A0A564G6A6"/>
<evidence type="ECO:0000256" key="5">
    <source>
        <dbReference type="SAM" id="MobiDB-lite"/>
    </source>
</evidence>
<dbReference type="GO" id="GO:0006508">
    <property type="term" value="P:proteolysis"/>
    <property type="evidence" value="ECO:0007669"/>
    <property type="project" value="UniProtKB-KW"/>
</dbReference>
<evidence type="ECO:0000259" key="6">
    <source>
        <dbReference type="Pfam" id="PF01343"/>
    </source>
</evidence>
<dbReference type="SUPFAM" id="SSF52096">
    <property type="entry name" value="ClpP/crotonase"/>
    <property type="match status" value="1"/>
</dbReference>
<accession>A0A564G6A6</accession>
<dbReference type="EMBL" id="CABFVH010000046">
    <property type="protein sequence ID" value="VUF15091.1"/>
    <property type="molecule type" value="Genomic_DNA"/>
</dbReference>
<dbReference type="InterPro" id="IPR029045">
    <property type="entry name" value="ClpP/crotonase-like_dom_sf"/>
</dbReference>
<feature type="domain" description="Peptidase S49" evidence="6">
    <location>
        <begin position="131"/>
        <end position="274"/>
    </location>
</feature>
<keyword evidence="4" id="KW-0720">Serine protease</keyword>
<gene>
    <name evidence="8" type="primary">sppA_3</name>
    <name evidence="7" type="ORF">IFDJLNFL_4055</name>
    <name evidence="8" type="ORF">MTDSW087_04824</name>
</gene>
<dbReference type="EC" id="3.4.21.-" evidence="8"/>
<reference evidence="7" key="3">
    <citation type="submission" date="2021-08" db="EMBL/GenBank/DDBJ databases">
        <authorList>
            <person name="Tani A."/>
            <person name="Ola A."/>
            <person name="Ogura Y."/>
            <person name="Katsura K."/>
            <person name="Hayashi T."/>
        </authorList>
    </citation>
    <scope>NUCLEOTIDE SEQUENCE</scope>
    <source>
        <strain evidence="7">DSM 22415</strain>
    </source>
</reference>